<dbReference type="Gene3D" id="3.40.50.150">
    <property type="entry name" value="Vaccinia Virus protein VP39"/>
    <property type="match status" value="1"/>
</dbReference>
<name>A0A0D0ZU30_CLOBO</name>
<accession>A0A0D0ZU30</accession>
<dbReference type="Proteomes" id="UP000032250">
    <property type="component" value="Unassembled WGS sequence"/>
</dbReference>
<keyword evidence="2" id="KW-0808">Transferase</keyword>
<keyword evidence="2" id="KW-0489">Methyltransferase</keyword>
<dbReference type="SUPFAM" id="SSF53335">
    <property type="entry name" value="S-adenosyl-L-methionine-dependent methyltransferases"/>
    <property type="match status" value="1"/>
</dbReference>
<dbReference type="InterPro" id="IPR029063">
    <property type="entry name" value="SAM-dependent_MTases_sf"/>
</dbReference>
<dbReference type="EMBL" id="JXSU01000008">
    <property type="protein sequence ID" value="KIS22258.1"/>
    <property type="molecule type" value="Genomic_DNA"/>
</dbReference>
<dbReference type="Pfam" id="PF01861">
    <property type="entry name" value="BpsA_C"/>
    <property type="match status" value="1"/>
</dbReference>
<dbReference type="GO" id="GO:0006596">
    <property type="term" value="P:polyamine biosynthetic process"/>
    <property type="evidence" value="ECO:0007669"/>
    <property type="project" value="TreeGrafter"/>
</dbReference>
<reference evidence="2 3" key="1">
    <citation type="submission" date="2014-06" db="EMBL/GenBank/DDBJ databases">
        <title>Genome characterization of distinct group I Clostridium botulinum lineages.</title>
        <authorList>
            <person name="Giordani F."/>
            <person name="Anselmo A."/>
            <person name="Fillo S."/>
            <person name="Palozzi A.M."/>
            <person name="Fortunato A."/>
            <person name="Gentile B."/>
            <person name="Ciammaruconi A."/>
            <person name="Anniballi F."/>
            <person name="De Medici D."/>
            <person name="Lista F."/>
        </authorList>
    </citation>
    <scope>NUCLEOTIDE SEQUENCE [LARGE SCALE GENOMIC DNA]</scope>
    <source>
        <strain evidence="2 3">B2 450</strain>
    </source>
</reference>
<dbReference type="PATRIC" id="fig|1379739.3.peg.3886"/>
<gene>
    <name evidence="2" type="ORF">N495_17540</name>
</gene>
<dbReference type="InterPro" id="IPR002723">
    <property type="entry name" value="BpsA_C"/>
</dbReference>
<feature type="domain" description="N(4)-bis(aminopropyl)spermidine synthase C-terminal" evidence="1">
    <location>
        <begin position="114"/>
        <end position="307"/>
    </location>
</feature>
<dbReference type="GO" id="GO:0032259">
    <property type="term" value="P:methylation"/>
    <property type="evidence" value="ECO:0007669"/>
    <property type="project" value="UniProtKB-KW"/>
</dbReference>
<dbReference type="HOGENOM" id="CLU_042160_0_0_9"/>
<dbReference type="OrthoDB" id="7593728at2"/>
<evidence type="ECO:0000259" key="1">
    <source>
        <dbReference type="Pfam" id="PF01861"/>
    </source>
</evidence>
<protein>
    <submittedName>
        <fullName evidence="2">Methyltransferase</fullName>
    </submittedName>
</protein>
<dbReference type="InterPro" id="IPR051720">
    <property type="entry name" value="rRNA_MeTrfase/Polyamine_Synth"/>
</dbReference>
<dbReference type="PANTHER" id="PTHR23290:SF0">
    <property type="entry name" value="RRNA N6-ADENOSINE-METHYLTRANSFERASE METTL5"/>
    <property type="match status" value="1"/>
</dbReference>
<proteinExistence type="predicted"/>
<dbReference type="AlphaFoldDB" id="A0A0D0ZU30"/>
<evidence type="ECO:0000313" key="3">
    <source>
        <dbReference type="Proteomes" id="UP000032250"/>
    </source>
</evidence>
<comment type="caution">
    <text evidence="2">The sequence shown here is derived from an EMBL/GenBank/DDBJ whole genome shotgun (WGS) entry which is preliminary data.</text>
</comment>
<organism evidence="2 3">
    <name type="scientific">Clostridium botulinum B2 450</name>
    <dbReference type="NCBI Taxonomy" id="1379739"/>
    <lineage>
        <taxon>Bacteria</taxon>
        <taxon>Bacillati</taxon>
        <taxon>Bacillota</taxon>
        <taxon>Clostridia</taxon>
        <taxon>Eubacteriales</taxon>
        <taxon>Clostridiaceae</taxon>
        <taxon>Clostridium</taxon>
    </lineage>
</organism>
<dbReference type="PANTHER" id="PTHR23290">
    <property type="entry name" value="RRNA N6-ADENOSINE-METHYLTRANSFERASE METTL5"/>
    <property type="match status" value="1"/>
</dbReference>
<dbReference type="RefSeq" id="WP_043032562.1">
    <property type="nucleotide sequence ID" value="NZ_JXSU01000008.1"/>
</dbReference>
<dbReference type="GO" id="GO:0008168">
    <property type="term" value="F:methyltransferase activity"/>
    <property type="evidence" value="ECO:0007669"/>
    <property type="project" value="UniProtKB-KW"/>
</dbReference>
<sequence>MRNDYVDIIYQNVKIQEGRQAIEKLLIDFYFARGYSSKDYAVLNNIPVPLVTAIKNEALKLKLLEKSTGIHLSLKGKQFVENELGYRGINVKLYKTLNISNADKIKERLSLNLNNIFENRPKADVSVDQSKCTLETAIKRALLCLENNCLIGKNILCVGDDDLISVSIGMLLHTLYSGNMNLCKTKIYVLDSDQRILDYICEIAKLYDLPVNCYNIDFRDSIPNEYISKMDCLYTDPPYTLSGMKLFLSRGLECLKNSVSLNVFLSYAHKSQEEMLKIHKIFIELGLSALRIMPKFNRYEGAGILGNSSQMFLLKTTAAARSPIIGEKFNIPIYTGEIKKTRRKYGCKNCNTIHYVSLEDTYSTIEELKTAGCTICGHHFFNMVSKKKMLNGDKESYK</sequence>
<evidence type="ECO:0000313" key="2">
    <source>
        <dbReference type="EMBL" id="KIS22258.1"/>
    </source>
</evidence>